<protein>
    <recommendedName>
        <fullName evidence="14">Cytochrome b561 domain-containing protein</fullName>
    </recommendedName>
</protein>
<evidence type="ECO:0000259" key="10">
    <source>
        <dbReference type="PROSITE" id="PS50836"/>
    </source>
</evidence>
<evidence type="ECO:0008006" key="14">
    <source>
        <dbReference type="Google" id="ProtNLM"/>
    </source>
</evidence>
<feature type="region of interest" description="Disordered" evidence="8">
    <location>
        <begin position="16"/>
        <end position="39"/>
    </location>
</feature>
<evidence type="ECO:0000259" key="11">
    <source>
        <dbReference type="PROSITE" id="PS50939"/>
    </source>
</evidence>
<keyword evidence="7 9" id="KW-0472">Membrane</keyword>
<sequence length="598" mass="65353">MFSLLLRCPSPRDPDAYLASENKLPSPKVTENHETPGSPLCDGFHASTSLFLPPIPEERALLRPRSPLPRRLLQPVASPRLLSRNRLRVNKIPFAQPSSLDATVTVSEDPMASWHPLLLLTVALAADFDASGCGRSKGCWLEPEDCGGAPFGCDNAVSFRADNDYVDFELFSSKIASSINYLSLGFSEDSEMGGEAVTHCSFLDKPEVHVTFNFGKSNAQPEEANEQKAEPEVVELVEAKRGNESLYCRFRQRIAPSMESPFFPRLNSSFVLLFARGKTRAPRALAPHSFDARSPDFPAVSPQKLNLVEDFEVLRSGETPKMSDAPFAESSLSGHTRRNLVVAHGTVSPVPPNPVAGVMMIIAWMICVAVAVFSARYLRHHWPQKTPFGVRIWFHIHRSLNVFAVVVMLLSLLLVFVAKDWTWKGPWFSRSADDNLGGGALHSLFGSVALILGVSQPFNSLLRCAPDARARPLFNWSHRLVGLFGFLAALIAILIAALKFSSLWTDAGWAVALVVFYGVCAGLLVAAAEWANAVERRQGGVVAMELKTTQQRRGEQVSVVTRGRGSQKHKHILAALFAITVGIAIAVATILVVLCVAS</sequence>
<keyword evidence="2" id="KW-0813">Transport</keyword>
<evidence type="ECO:0000256" key="2">
    <source>
        <dbReference type="ARBA" id="ARBA00022448"/>
    </source>
</evidence>
<dbReference type="PROSITE" id="PS50836">
    <property type="entry name" value="DOMON"/>
    <property type="match status" value="1"/>
</dbReference>
<dbReference type="Proteomes" id="UP001175271">
    <property type="component" value="Unassembled WGS sequence"/>
</dbReference>
<evidence type="ECO:0000256" key="4">
    <source>
        <dbReference type="ARBA" id="ARBA00022729"/>
    </source>
</evidence>
<feature type="transmembrane region" description="Helical" evidence="9">
    <location>
        <begin position="399"/>
        <end position="418"/>
    </location>
</feature>
<feature type="domain" description="DOMON" evidence="10">
    <location>
        <begin position="153"/>
        <end position="277"/>
    </location>
</feature>
<evidence type="ECO:0000256" key="9">
    <source>
        <dbReference type="SAM" id="Phobius"/>
    </source>
</evidence>
<dbReference type="PANTHER" id="PTHR23130:SF171">
    <property type="entry name" value="OS01G0895300 PROTEIN"/>
    <property type="match status" value="1"/>
</dbReference>
<organism evidence="12 13">
    <name type="scientific">Steinernema hermaphroditum</name>
    <dbReference type="NCBI Taxonomy" id="289476"/>
    <lineage>
        <taxon>Eukaryota</taxon>
        <taxon>Metazoa</taxon>
        <taxon>Ecdysozoa</taxon>
        <taxon>Nematoda</taxon>
        <taxon>Chromadorea</taxon>
        <taxon>Rhabditida</taxon>
        <taxon>Tylenchina</taxon>
        <taxon>Panagrolaimomorpha</taxon>
        <taxon>Strongyloidoidea</taxon>
        <taxon>Steinernematidae</taxon>
        <taxon>Steinernema</taxon>
    </lineage>
</organism>
<feature type="transmembrane region" description="Helical" evidence="9">
    <location>
        <begin position="355"/>
        <end position="378"/>
    </location>
</feature>
<dbReference type="EMBL" id="JAUCMV010000001">
    <property type="protein sequence ID" value="KAK0425573.1"/>
    <property type="molecule type" value="Genomic_DNA"/>
</dbReference>
<feature type="domain" description="Cytochrome b561" evidence="11">
    <location>
        <begin position="323"/>
        <end position="536"/>
    </location>
</feature>
<gene>
    <name evidence="12" type="ORF">QR680_009268</name>
</gene>
<dbReference type="AlphaFoldDB" id="A0AA39IJP4"/>
<keyword evidence="5" id="KW-0249">Electron transport</keyword>
<keyword evidence="13" id="KW-1185">Reference proteome</keyword>
<comment type="caution">
    <text evidence="12">The sequence shown here is derived from an EMBL/GenBank/DDBJ whole genome shotgun (WGS) entry which is preliminary data.</text>
</comment>
<dbReference type="PROSITE" id="PS50939">
    <property type="entry name" value="CYTOCHROME_B561"/>
    <property type="match status" value="1"/>
</dbReference>
<evidence type="ECO:0000256" key="5">
    <source>
        <dbReference type="ARBA" id="ARBA00022982"/>
    </source>
</evidence>
<proteinExistence type="predicted"/>
<comment type="subcellular location">
    <subcellularLocation>
        <location evidence="1">Membrane</location>
    </subcellularLocation>
</comment>
<dbReference type="Pfam" id="PF03351">
    <property type="entry name" value="DOMON"/>
    <property type="match status" value="1"/>
</dbReference>
<evidence type="ECO:0000256" key="7">
    <source>
        <dbReference type="ARBA" id="ARBA00023136"/>
    </source>
</evidence>
<evidence type="ECO:0000256" key="3">
    <source>
        <dbReference type="ARBA" id="ARBA00022692"/>
    </source>
</evidence>
<evidence type="ECO:0000313" key="13">
    <source>
        <dbReference type="Proteomes" id="UP001175271"/>
    </source>
</evidence>
<keyword evidence="3 9" id="KW-0812">Transmembrane</keyword>
<dbReference type="InterPro" id="IPR005018">
    <property type="entry name" value="DOMON_domain"/>
</dbReference>
<dbReference type="GO" id="GO:0016020">
    <property type="term" value="C:membrane"/>
    <property type="evidence" value="ECO:0007669"/>
    <property type="project" value="UniProtKB-SubCell"/>
</dbReference>
<evidence type="ECO:0000313" key="12">
    <source>
        <dbReference type="EMBL" id="KAK0425573.1"/>
    </source>
</evidence>
<dbReference type="CDD" id="cd08760">
    <property type="entry name" value="Cyt_b561_FRRS1_like"/>
    <property type="match status" value="1"/>
</dbReference>
<keyword evidence="4" id="KW-0732">Signal</keyword>
<evidence type="ECO:0000256" key="6">
    <source>
        <dbReference type="ARBA" id="ARBA00022989"/>
    </source>
</evidence>
<evidence type="ECO:0000256" key="1">
    <source>
        <dbReference type="ARBA" id="ARBA00004370"/>
    </source>
</evidence>
<dbReference type="PANTHER" id="PTHR23130">
    <property type="entry name" value="CYTOCHROME B561 AND DOMON DOMAIN-CONTAINING PROTEIN"/>
    <property type="match status" value="1"/>
</dbReference>
<feature type="transmembrane region" description="Helical" evidence="9">
    <location>
        <begin position="480"/>
        <end position="501"/>
    </location>
</feature>
<feature type="transmembrane region" description="Helical" evidence="9">
    <location>
        <begin position="572"/>
        <end position="594"/>
    </location>
</feature>
<evidence type="ECO:0000256" key="8">
    <source>
        <dbReference type="SAM" id="MobiDB-lite"/>
    </source>
</evidence>
<reference evidence="12" key="1">
    <citation type="submission" date="2023-06" db="EMBL/GenBank/DDBJ databases">
        <title>Genomic analysis of the entomopathogenic nematode Steinernema hermaphroditum.</title>
        <authorList>
            <person name="Schwarz E.M."/>
            <person name="Heppert J.K."/>
            <person name="Baniya A."/>
            <person name="Schwartz H.T."/>
            <person name="Tan C.-H."/>
            <person name="Antoshechkin I."/>
            <person name="Sternberg P.W."/>
            <person name="Goodrich-Blair H."/>
            <person name="Dillman A.R."/>
        </authorList>
    </citation>
    <scope>NUCLEOTIDE SEQUENCE</scope>
    <source>
        <strain evidence="12">PS9179</strain>
        <tissue evidence="12">Whole animal</tissue>
    </source>
</reference>
<keyword evidence="6 9" id="KW-1133">Transmembrane helix</keyword>
<dbReference type="Gene3D" id="1.20.120.1770">
    <property type="match status" value="1"/>
</dbReference>
<feature type="transmembrane region" description="Helical" evidence="9">
    <location>
        <begin position="507"/>
        <end position="528"/>
    </location>
</feature>
<feature type="transmembrane region" description="Helical" evidence="9">
    <location>
        <begin position="438"/>
        <end position="459"/>
    </location>
</feature>
<name>A0AA39IJP4_9BILA</name>
<accession>A0AA39IJP4</accession>
<dbReference type="SMART" id="SM00665">
    <property type="entry name" value="B561"/>
    <property type="match status" value="1"/>
</dbReference>
<dbReference type="InterPro" id="IPR006593">
    <property type="entry name" value="Cyt_b561/ferric_Rdtase_TM"/>
</dbReference>